<gene>
    <name evidence="1" type="ORF">Lboz_1223</name>
</gene>
<name>A0A0W0RUS6_LEGBO</name>
<accession>A0A0W0RUS6</accession>
<sequence length="57" mass="6628">MCKWINPMFNQQFFPKCLRVLIVRELLLRNSRVQPGEVLYAHPAAMMTIYLSTLGTS</sequence>
<proteinExistence type="predicted"/>
<dbReference type="AlphaFoldDB" id="A0A0W0RUS6"/>
<protein>
    <submittedName>
        <fullName evidence="1">Uncharacterized protein</fullName>
    </submittedName>
</protein>
<evidence type="ECO:0000313" key="2">
    <source>
        <dbReference type="Proteomes" id="UP000054695"/>
    </source>
</evidence>
<keyword evidence="2" id="KW-1185">Reference proteome</keyword>
<reference evidence="1 2" key="1">
    <citation type="submission" date="2015-11" db="EMBL/GenBank/DDBJ databases">
        <title>Genomic analysis of 38 Legionella species identifies large and diverse effector repertoires.</title>
        <authorList>
            <person name="Burstein D."/>
            <person name="Amaro F."/>
            <person name="Zusman T."/>
            <person name="Lifshitz Z."/>
            <person name="Cohen O."/>
            <person name="Gilbert J.A."/>
            <person name="Pupko T."/>
            <person name="Shuman H.A."/>
            <person name="Segal G."/>
        </authorList>
    </citation>
    <scope>NUCLEOTIDE SEQUENCE [LARGE SCALE GENOMIC DNA]</scope>
    <source>
        <strain evidence="1 2">WIGA</strain>
    </source>
</reference>
<dbReference type="Proteomes" id="UP000054695">
    <property type="component" value="Unassembled WGS sequence"/>
</dbReference>
<evidence type="ECO:0000313" key="1">
    <source>
        <dbReference type="EMBL" id="KTC74824.1"/>
    </source>
</evidence>
<comment type="caution">
    <text evidence="1">The sequence shown here is derived from an EMBL/GenBank/DDBJ whole genome shotgun (WGS) entry which is preliminary data.</text>
</comment>
<organism evidence="1 2">
    <name type="scientific">Legionella bozemanae</name>
    <name type="common">Fluoribacter bozemanae</name>
    <dbReference type="NCBI Taxonomy" id="447"/>
    <lineage>
        <taxon>Bacteria</taxon>
        <taxon>Pseudomonadati</taxon>
        <taxon>Pseudomonadota</taxon>
        <taxon>Gammaproteobacteria</taxon>
        <taxon>Legionellales</taxon>
        <taxon>Legionellaceae</taxon>
        <taxon>Legionella</taxon>
    </lineage>
</organism>
<dbReference type="EMBL" id="LNXU01000013">
    <property type="protein sequence ID" value="KTC74824.1"/>
    <property type="molecule type" value="Genomic_DNA"/>
</dbReference>